<dbReference type="RefSeq" id="WP_195895323.1">
    <property type="nucleotide sequence ID" value="NZ_JADOGI010000026.1"/>
</dbReference>
<evidence type="ECO:0000256" key="1">
    <source>
        <dbReference type="ARBA" id="ARBA00022729"/>
    </source>
</evidence>
<proteinExistence type="predicted"/>
<protein>
    <submittedName>
        <fullName evidence="5">DUF4352 domain-containing protein</fullName>
    </submittedName>
</protein>
<dbReference type="Pfam" id="PF11611">
    <property type="entry name" value="DUF4352"/>
    <property type="match status" value="1"/>
</dbReference>
<accession>A0A931A522</accession>
<evidence type="ECO:0000256" key="2">
    <source>
        <dbReference type="SAM" id="MobiDB-lite"/>
    </source>
</evidence>
<feature type="region of interest" description="Disordered" evidence="2">
    <location>
        <begin position="84"/>
        <end position="122"/>
    </location>
</feature>
<feature type="transmembrane region" description="Helical" evidence="3">
    <location>
        <begin position="48"/>
        <end position="73"/>
    </location>
</feature>
<gene>
    <name evidence="5" type="ORF">ITP53_11410</name>
</gene>
<evidence type="ECO:0000256" key="3">
    <source>
        <dbReference type="SAM" id="Phobius"/>
    </source>
</evidence>
<feature type="region of interest" description="Disordered" evidence="2">
    <location>
        <begin position="1"/>
        <end position="45"/>
    </location>
</feature>
<name>A0A931A522_9ACTN</name>
<dbReference type="InterPro" id="IPR029051">
    <property type="entry name" value="DUF4352"/>
</dbReference>
<reference evidence="5" key="1">
    <citation type="submission" date="2020-11" db="EMBL/GenBank/DDBJ databases">
        <title>Whole-genome analyses of Nonomuraea sp. K274.</title>
        <authorList>
            <person name="Veyisoglu A."/>
        </authorList>
    </citation>
    <scope>NUCLEOTIDE SEQUENCE</scope>
    <source>
        <strain evidence="5">K274</strain>
    </source>
</reference>
<feature type="compositionally biased region" description="Low complexity" evidence="2">
    <location>
        <begin position="112"/>
        <end position="121"/>
    </location>
</feature>
<keyword evidence="1" id="KW-0732">Signal</keyword>
<keyword evidence="6" id="KW-1185">Reference proteome</keyword>
<evidence type="ECO:0000259" key="4">
    <source>
        <dbReference type="Pfam" id="PF11611"/>
    </source>
</evidence>
<feature type="domain" description="DUF4352" evidence="4">
    <location>
        <begin position="141"/>
        <end position="245"/>
    </location>
</feature>
<dbReference type="InterPro" id="IPR029050">
    <property type="entry name" value="Immunoprotect_excell_Ig-like"/>
</dbReference>
<comment type="caution">
    <text evidence="5">The sequence shown here is derived from an EMBL/GenBank/DDBJ whole genome shotgun (WGS) entry which is preliminary data.</text>
</comment>
<organism evidence="5 6">
    <name type="scientific">Nonomuraea cypriaca</name>
    <dbReference type="NCBI Taxonomy" id="1187855"/>
    <lineage>
        <taxon>Bacteria</taxon>
        <taxon>Bacillati</taxon>
        <taxon>Actinomycetota</taxon>
        <taxon>Actinomycetes</taxon>
        <taxon>Streptosporangiales</taxon>
        <taxon>Streptosporangiaceae</taxon>
        <taxon>Nonomuraea</taxon>
    </lineage>
</organism>
<keyword evidence="3" id="KW-0472">Membrane</keyword>
<dbReference type="Gene3D" id="2.60.40.1240">
    <property type="match status" value="1"/>
</dbReference>
<dbReference type="AlphaFoldDB" id="A0A931A522"/>
<dbReference type="EMBL" id="JADOGI010000026">
    <property type="protein sequence ID" value="MBF8186346.1"/>
    <property type="molecule type" value="Genomic_DNA"/>
</dbReference>
<sequence>MGYPSQPNGPYDQQPPQQPYGSGPQPQHPGYGYQPPTSPPPPPPRRNLGLILALAIGIPLMLLGGCAAVVLVLSDTGGRESIVTEADSPNVAAPTRAPDSSAPAAEEDRAAATEQPAQQEQSIAAVGGSITLEGMDPGLKMKVTLNQVFNPATPAEDYMKPDTGTKLVALQLTLSNVGQAVYDGAPSNGANVIDSEGQQYQSTYARIREGQGFDGAARINAGDARKGVILFAVPESAKLVKFQYGLNSGFANQKGEWTLS</sequence>
<keyword evidence="3" id="KW-1133">Transmembrane helix</keyword>
<dbReference type="Proteomes" id="UP000605361">
    <property type="component" value="Unassembled WGS sequence"/>
</dbReference>
<evidence type="ECO:0000313" key="6">
    <source>
        <dbReference type="Proteomes" id="UP000605361"/>
    </source>
</evidence>
<feature type="compositionally biased region" description="Low complexity" evidence="2">
    <location>
        <begin position="1"/>
        <end position="35"/>
    </location>
</feature>
<evidence type="ECO:0000313" key="5">
    <source>
        <dbReference type="EMBL" id="MBF8186346.1"/>
    </source>
</evidence>
<keyword evidence="3" id="KW-0812">Transmembrane</keyword>
<feature type="compositionally biased region" description="Pro residues" evidence="2">
    <location>
        <begin position="36"/>
        <end position="45"/>
    </location>
</feature>